<gene>
    <name evidence="5" type="ORF">WOSG25_130260</name>
</gene>
<evidence type="ECO:0000259" key="4">
    <source>
        <dbReference type="PROSITE" id="PS50995"/>
    </source>
</evidence>
<dbReference type="SUPFAM" id="SSF46785">
    <property type="entry name" value="Winged helix' DNA-binding domain"/>
    <property type="match status" value="1"/>
</dbReference>
<dbReference type="AlphaFoldDB" id="A0A069CW29"/>
<dbReference type="Pfam" id="PF01047">
    <property type="entry name" value="MarR"/>
    <property type="match status" value="1"/>
</dbReference>
<keyword evidence="3" id="KW-0804">Transcription</keyword>
<dbReference type="PANTHER" id="PTHR42756:SF1">
    <property type="entry name" value="TRANSCRIPTIONAL REPRESSOR OF EMRAB OPERON"/>
    <property type="match status" value="1"/>
</dbReference>
<dbReference type="GO" id="GO:0003677">
    <property type="term" value="F:DNA binding"/>
    <property type="evidence" value="ECO:0007669"/>
    <property type="project" value="UniProtKB-KW"/>
</dbReference>
<keyword evidence="1" id="KW-0805">Transcription regulation</keyword>
<proteinExistence type="predicted"/>
<dbReference type="PROSITE" id="PS50995">
    <property type="entry name" value="HTH_MARR_2"/>
    <property type="match status" value="1"/>
</dbReference>
<reference evidence="6" key="1">
    <citation type="journal article" date="2014" name="Genome Announc.">
        <title>Draft genome sequence of Weissella oryzae SG25T, isolated from fermented rice grains.</title>
        <authorList>
            <person name="Tanizawa Y."/>
            <person name="Fujisawa T."/>
            <person name="Mochizuki T."/>
            <person name="Kaminuma E."/>
            <person name="Suzuki Y."/>
            <person name="Nakamura Y."/>
            <person name="Tohno M."/>
        </authorList>
    </citation>
    <scope>NUCLEOTIDE SEQUENCE [LARGE SCALE GENOMIC DNA]</scope>
    <source>
        <strain evidence="6">DSM 25784 / JCM 18191 / LMG 30913 / SG25</strain>
    </source>
</reference>
<dbReference type="InterPro" id="IPR036390">
    <property type="entry name" value="WH_DNA-bd_sf"/>
</dbReference>
<dbReference type="InterPro" id="IPR036388">
    <property type="entry name" value="WH-like_DNA-bd_sf"/>
</dbReference>
<dbReference type="Gene3D" id="1.10.10.10">
    <property type="entry name" value="Winged helix-like DNA-binding domain superfamily/Winged helix DNA-binding domain"/>
    <property type="match status" value="1"/>
</dbReference>
<accession>A0A069CW29</accession>
<dbReference type="InterPro" id="IPR000835">
    <property type="entry name" value="HTH_MarR-typ"/>
</dbReference>
<evidence type="ECO:0000313" key="5">
    <source>
        <dbReference type="EMBL" id="GAK31674.1"/>
    </source>
</evidence>
<protein>
    <submittedName>
        <fullName evidence="5">MarR family transcriptional regulator</fullName>
    </submittedName>
</protein>
<keyword evidence="2" id="KW-0238">DNA-binding</keyword>
<dbReference type="Proteomes" id="UP000030643">
    <property type="component" value="Unassembled WGS sequence"/>
</dbReference>
<sequence>MTEASKMTFEEINDALVDVFNNVMWIEEASLKASQFKDISIKDMHMIAAISMYDRKMASQVAEEVHLSPSATTSAIDKLVKKGYVERRRDENDRRVVFLSLTHRGRTVFRAHEAFHRALTHQLLAGANTNEQMARDIVVNLQNYLHALSTLGFG</sequence>
<dbReference type="STRING" id="1329250.WOSG25_130260"/>
<dbReference type="PANTHER" id="PTHR42756">
    <property type="entry name" value="TRANSCRIPTIONAL REGULATOR, MARR"/>
    <property type="match status" value="1"/>
</dbReference>
<evidence type="ECO:0000313" key="6">
    <source>
        <dbReference type="Proteomes" id="UP000030643"/>
    </source>
</evidence>
<evidence type="ECO:0000256" key="2">
    <source>
        <dbReference type="ARBA" id="ARBA00023125"/>
    </source>
</evidence>
<dbReference type="PRINTS" id="PR00598">
    <property type="entry name" value="HTHMARR"/>
</dbReference>
<dbReference type="SMART" id="SM00347">
    <property type="entry name" value="HTH_MARR"/>
    <property type="match status" value="1"/>
</dbReference>
<dbReference type="EMBL" id="DF820496">
    <property type="protein sequence ID" value="GAK31674.1"/>
    <property type="molecule type" value="Genomic_DNA"/>
</dbReference>
<feature type="domain" description="HTH marR-type" evidence="4">
    <location>
        <begin position="1"/>
        <end position="147"/>
    </location>
</feature>
<organism evidence="5 6">
    <name type="scientific">Weissella oryzae (strain DSM 25784 / JCM 18191 / LMG 30913 / SG25)</name>
    <dbReference type="NCBI Taxonomy" id="1329250"/>
    <lineage>
        <taxon>Bacteria</taxon>
        <taxon>Bacillati</taxon>
        <taxon>Bacillota</taxon>
        <taxon>Bacilli</taxon>
        <taxon>Lactobacillales</taxon>
        <taxon>Lactobacillaceae</taxon>
        <taxon>Weissella</taxon>
    </lineage>
</organism>
<keyword evidence="6" id="KW-1185">Reference proteome</keyword>
<dbReference type="RefSeq" id="WP_027699622.1">
    <property type="nucleotide sequence ID" value="NZ_DF820496.1"/>
</dbReference>
<dbReference type="GO" id="GO:0003700">
    <property type="term" value="F:DNA-binding transcription factor activity"/>
    <property type="evidence" value="ECO:0007669"/>
    <property type="project" value="InterPro"/>
</dbReference>
<evidence type="ECO:0000256" key="3">
    <source>
        <dbReference type="ARBA" id="ARBA00023163"/>
    </source>
</evidence>
<name>A0A069CW29_WEIOS</name>
<dbReference type="eggNOG" id="COG1846">
    <property type="taxonomic scope" value="Bacteria"/>
</dbReference>
<evidence type="ECO:0000256" key="1">
    <source>
        <dbReference type="ARBA" id="ARBA00023015"/>
    </source>
</evidence>
<dbReference type="OrthoDB" id="5461037at2"/>